<keyword evidence="1" id="KW-0812">Transmembrane</keyword>
<feature type="transmembrane region" description="Helical" evidence="1">
    <location>
        <begin position="179"/>
        <end position="196"/>
    </location>
</feature>
<feature type="transmembrane region" description="Helical" evidence="1">
    <location>
        <begin position="66"/>
        <end position="86"/>
    </location>
</feature>
<feature type="transmembrane region" description="Helical" evidence="1">
    <location>
        <begin position="146"/>
        <end position="167"/>
    </location>
</feature>
<comment type="caution">
    <text evidence="3">The sequence shown here is derived from an EMBL/GenBank/DDBJ whole genome shotgun (WGS) entry which is preliminary data.</text>
</comment>
<feature type="transmembrane region" description="Helical" evidence="1">
    <location>
        <begin position="7"/>
        <end position="24"/>
    </location>
</feature>
<evidence type="ECO:0000313" key="4">
    <source>
        <dbReference type="Proteomes" id="UP001232156"/>
    </source>
</evidence>
<dbReference type="InterPro" id="IPR037185">
    <property type="entry name" value="EmrE-like"/>
</dbReference>
<dbReference type="EMBL" id="JAUZQE010000011">
    <property type="protein sequence ID" value="MDR4125669.1"/>
    <property type="molecule type" value="Genomic_DNA"/>
</dbReference>
<feature type="domain" description="EamA" evidence="2">
    <location>
        <begin position="148"/>
        <end position="277"/>
    </location>
</feature>
<dbReference type="Pfam" id="PF00892">
    <property type="entry name" value="EamA"/>
    <property type="match status" value="2"/>
</dbReference>
<protein>
    <submittedName>
        <fullName evidence="3">DMT family transporter</fullName>
    </submittedName>
</protein>
<dbReference type="InterPro" id="IPR000620">
    <property type="entry name" value="EamA_dom"/>
</dbReference>
<organism evidence="3 4">
    <name type="scientific">Yanghanlia caeni</name>
    <dbReference type="NCBI Taxonomy" id="3064283"/>
    <lineage>
        <taxon>Bacteria</taxon>
        <taxon>Pseudomonadati</taxon>
        <taxon>Pseudomonadota</taxon>
        <taxon>Betaproteobacteria</taxon>
        <taxon>Burkholderiales</taxon>
        <taxon>Alcaligenaceae</taxon>
        <taxon>Yanghanlia</taxon>
    </lineage>
</organism>
<name>A0ABU1D5F7_9BURK</name>
<feature type="transmembrane region" description="Helical" evidence="1">
    <location>
        <begin position="262"/>
        <end position="280"/>
    </location>
</feature>
<sequence length="283" mass="30019">MTRQHALVSIHIAAVLFGLTGIFGELIQANALVITAGRAAFAVAALYAFMRWQGSSARAGLDGRSAAVLTIAGIMLAIHWITFFIAVKVGGVAIATLGFASFPAFITLCEWLVLRERVSSAEWVILALVTVGLVLVTPSFDFRDQATVGLAWAVASGLSFALFTLINRRAAAHISAYQVACWENLVVVLVTLPFGLGSLGEPGLLDWFWLALLGIFCTALSHFLLVSSLMVLKARSAGIVIALEPVYAIAFAAILFAQYPSLRALVGGAIMIGAIVWSGLRKA</sequence>
<evidence type="ECO:0000256" key="1">
    <source>
        <dbReference type="SAM" id="Phobius"/>
    </source>
</evidence>
<keyword evidence="1" id="KW-1133">Transmembrane helix</keyword>
<evidence type="ECO:0000259" key="2">
    <source>
        <dbReference type="Pfam" id="PF00892"/>
    </source>
</evidence>
<reference evidence="3 4" key="1">
    <citation type="submission" date="2023-08" db="EMBL/GenBank/DDBJ databases">
        <title>Alcaligenaceae gen. nov., a novel taxon isolated from the sludge of Yixing Pesticide Factory.</title>
        <authorList>
            <person name="Ruan L."/>
        </authorList>
    </citation>
    <scope>NUCLEOTIDE SEQUENCE [LARGE SCALE GENOMIC DNA]</scope>
    <source>
        <strain evidence="3 4">LG-2</strain>
    </source>
</reference>
<dbReference type="PANTHER" id="PTHR22911:SF137">
    <property type="entry name" value="SOLUTE CARRIER FAMILY 35 MEMBER G2-RELATED"/>
    <property type="match status" value="1"/>
</dbReference>
<gene>
    <name evidence="3" type="ORF">Q8947_06685</name>
</gene>
<feature type="domain" description="EamA" evidence="2">
    <location>
        <begin position="9"/>
        <end position="136"/>
    </location>
</feature>
<dbReference type="Proteomes" id="UP001232156">
    <property type="component" value="Unassembled WGS sequence"/>
</dbReference>
<keyword evidence="4" id="KW-1185">Reference proteome</keyword>
<proteinExistence type="predicted"/>
<feature type="transmembrane region" description="Helical" evidence="1">
    <location>
        <begin position="121"/>
        <end position="140"/>
    </location>
</feature>
<dbReference type="SUPFAM" id="SSF103481">
    <property type="entry name" value="Multidrug resistance efflux transporter EmrE"/>
    <property type="match status" value="2"/>
</dbReference>
<keyword evidence="1" id="KW-0472">Membrane</keyword>
<feature type="transmembrane region" description="Helical" evidence="1">
    <location>
        <begin position="30"/>
        <end position="50"/>
    </location>
</feature>
<feature type="transmembrane region" description="Helical" evidence="1">
    <location>
        <begin position="239"/>
        <end position="256"/>
    </location>
</feature>
<feature type="transmembrane region" description="Helical" evidence="1">
    <location>
        <begin position="208"/>
        <end position="232"/>
    </location>
</feature>
<accession>A0ABU1D5F7</accession>
<dbReference type="RefSeq" id="WP_165277401.1">
    <property type="nucleotide sequence ID" value="NZ_JAUZQE010000011.1"/>
</dbReference>
<feature type="transmembrane region" description="Helical" evidence="1">
    <location>
        <begin position="92"/>
        <end position="114"/>
    </location>
</feature>
<dbReference type="PANTHER" id="PTHR22911">
    <property type="entry name" value="ACYL-MALONYL CONDENSING ENZYME-RELATED"/>
    <property type="match status" value="1"/>
</dbReference>
<evidence type="ECO:0000313" key="3">
    <source>
        <dbReference type="EMBL" id="MDR4125669.1"/>
    </source>
</evidence>